<dbReference type="InterPro" id="IPR003117">
    <property type="entry name" value="cAMP_dep_PK_reg_su_I/II_a/b"/>
</dbReference>
<evidence type="ECO:0000313" key="3">
    <source>
        <dbReference type="Proteomes" id="UP000322000"/>
    </source>
</evidence>
<dbReference type="InParanoid" id="A0A7E5WLW6"/>
<feature type="domain" description="RIIa" evidence="2">
    <location>
        <begin position="47"/>
        <end position="84"/>
    </location>
</feature>
<organism evidence="3 4">
    <name type="scientific">Trichoplusia ni</name>
    <name type="common">Cabbage looper</name>
    <dbReference type="NCBI Taxonomy" id="7111"/>
    <lineage>
        <taxon>Eukaryota</taxon>
        <taxon>Metazoa</taxon>
        <taxon>Ecdysozoa</taxon>
        <taxon>Arthropoda</taxon>
        <taxon>Hexapoda</taxon>
        <taxon>Insecta</taxon>
        <taxon>Pterygota</taxon>
        <taxon>Neoptera</taxon>
        <taxon>Endopterygota</taxon>
        <taxon>Lepidoptera</taxon>
        <taxon>Glossata</taxon>
        <taxon>Ditrysia</taxon>
        <taxon>Noctuoidea</taxon>
        <taxon>Noctuidae</taxon>
        <taxon>Plusiinae</taxon>
        <taxon>Trichoplusia</taxon>
    </lineage>
</organism>
<dbReference type="KEGG" id="tnl:113503512"/>
<reference evidence="4" key="1">
    <citation type="submission" date="2025-08" db="UniProtKB">
        <authorList>
            <consortium name="RefSeq"/>
        </authorList>
    </citation>
    <scope>IDENTIFICATION</scope>
</reference>
<dbReference type="SUPFAM" id="SSF47391">
    <property type="entry name" value="Dimerization-anchoring domain of cAMP-dependent PK regulatory subunit"/>
    <property type="match status" value="1"/>
</dbReference>
<name>A0A7E5WLW6_TRINI</name>
<dbReference type="InterPro" id="IPR047579">
    <property type="entry name" value="DD_CABYR_SP17"/>
</dbReference>
<dbReference type="RefSeq" id="XP_026741337.1">
    <property type="nucleotide sequence ID" value="XM_026885536.1"/>
</dbReference>
<proteinExistence type="predicted"/>
<dbReference type="Gene3D" id="1.20.890.10">
    <property type="entry name" value="cAMP-dependent protein kinase regulatory subunit, dimerization-anchoring domain"/>
    <property type="match status" value="1"/>
</dbReference>
<feature type="compositionally biased region" description="Basic and acidic residues" evidence="1">
    <location>
        <begin position="407"/>
        <end position="422"/>
    </location>
</feature>
<dbReference type="OrthoDB" id="26525at2759"/>
<feature type="compositionally biased region" description="Acidic residues" evidence="1">
    <location>
        <begin position="423"/>
        <end position="434"/>
    </location>
</feature>
<protein>
    <submittedName>
        <fullName evidence="4">Uncharacterized protein LOC113503512</fullName>
    </submittedName>
</protein>
<evidence type="ECO:0000259" key="2">
    <source>
        <dbReference type="SMART" id="SM00394"/>
    </source>
</evidence>
<keyword evidence="3" id="KW-1185">Reference proteome</keyword>
<dbReference type="CDD" id="cd12100">
    <property type="entry name" value="DD_CABYR_SP17"/>
    <property type="match status" value="1"/>
</dbReference>
<dbReference type="AlphaFoldDB" id="A0A7E5WLW6"/>
<dbReference type="SMART" id="SM00394">
    <property type="entry name" value="RIIa"/>
    <property type="match status" value="1"/>
</dbReference>
<sequence length="457" mass="51916">MVKTVVTRICVIVGCQIIVDNKLYKTTKMDDMIAPQIRDNCKLALPDGLKELMNDITREVLRYQPDNLYKFIADYLSVLLVTRENLSIAGRLCSEICNCNCEPELEAELADIGLDSDEVKAAAAIIVKYFEKDVVNEGILLRKLLETTNIKGFLITDIQVAIRRAFVRHQEHNTVVYESSSDSGEDDVTRAAKHTLDIYRQTEPTEHDYDLMSTKIQASYRAFGVRRYCVPKTEAKTRKSSLKNVTVVEPTAERDIRCYNIPYPKSPSHGSTSQVTSSVDEELEMTASMSKKRLTTISSTSLAGSFLTLPSHRPYSAHEGDALSDLEEIPEREHAYIDYTAEYPMSVVLDREMFDKDDANHRKISFSDEVPVEEKKLGLVVEDEDDSSRDDDTDQTSWTEFVPFYDNTKESICENRFEHEATDEQEEHESNEEGGAEKSVTSSNELGSEEHLYYLQE</sequence>
<dbReference type="Proteomes" id="UP000322000">
    <property type="component" value="Chromosome 19"/>
</dbReference>
<feature type="compositionally biased region" description="Basic and acidic residues" evidence="1">
    <location>
        <begin position="448"/>
        <end position="457"/>
    </location>
</feature>
<dbReference type="Pfam" id="PF02197">
    <property type="entry name" value="RIIa"/>
    <property type="match status" value="1"/>
</dbReference>
<dbReference type="GeneID" id="113503512"/>
<accession>A0A7E5WLW6</accession>
<evidence type="ECO:0000313" key="4">
    <source>
        <dbReference type="RefSeq" id="XP_026741337.1"/>
    </source>
</evidence>
<feature type="region of interest" description="Disordered" evidence="1">
    <location>
        <begin position="378"/>
        <end position="457"/>
    </location>
</feature>
<gene>
    <name evidence="4" type="primary">LOC113503512</name>
</gene>
<feature type="compositionally biased region" description="Acidic residues" evidence="1">
    <location>
        <begin position="381"/>
        <end position="394"/>
    </location>
</feature>
<evidence type="ECO:0000256" key="1">
    <source>
        <dbReference type="SAM" id="MobiDB-lite"/>
    </source>
</evidence>